<accession>A0ACB5TGZ2</accession>
<keyword evidence="2" id="KW-1185">Reference proteome</keyword>
<proteinExistence type="predicted"/>
<reference evidence="1" key="1">
    <citation type="submission" date="2023-04" db="EMBL/GenBank/DDBJ databases">
        <title>Candida boidinii NBRC 1967.</title>
        <authorList>
            <person name="Ichikawa N."/>
            <person name="Sato H."/>
            <person name="Tonouchi N."/>
        </authorList>
    </citation>
    <scope>NUCLEOTIDE SEQUENCE</scope>
    <source>
        <strain evidence="1">NBRC 1967</strain>
    </source>
</reference>
<comment type="caution">
    <text evidence="1">The sequence shown here is derived from an EMBL/GenBank/DDBJ whole genome shotgun (WGS) entry which is preliminary data.</text>
</comment>
<evidence type="ECO:0000313" key="1">
    <source>
        <dbReference type="EMBL" id="GME88077.1"/>
    </source>
</evidence>
<dbReference type="Proteomes" id="UP001165101">
    <property type="component" value="Unassembled WGS sequence"/>
</dbReference>
<protein>
    <submittedName>
        <fullName evidence="1">Unnamed protein product</fullName>
    </submittedName>
</protein>
<name>A0ACB5TGZ2_CANBO</name>
<sequence length="578" mass="65637">MSSILLTILIASLVLIYLSLPYLKNNLTDVDILALLNQSSISHTRKLGETAIYRSIDVPHGLPLSTGLRIRSGYNLRDGNLKDIWYNCIIDLKESTNSNNNNKRINFIKDKDSINLLKLNKLCHSLENSINNSTNFKKFTLISPLNSINSIIVLFTSLFMNSNFTLNYIPSNEFNLNNLSLNDSDLIFTISENIPILLRHLESLNKIIVLDEISDKFLKNSNKIIKFSDFVNSIDDDASDNDLKYDYNPNDIKIENNPLIISTNKSITKFYQRNFVSAISSQLMSLPKDHNWNSSDNLLISINDQEITENKENNIEPEISNFIIKLLSGLLSNINEITISLDSELNFNKLIEYNITILSMNSFNFKKLIKNKLILNNLPKLSKISKNLITNEIFNNFGKLSEFKSLNLRLIYLSINNNLNYNFENSINSNELITILSILSTRIIIEKLNKFCIGAIFKTNLFDYRLHKSDLKLLNSPSSSSSSNLFYRKLGVASNCIESKLKDCNLNGVELLAENKSGKLFIRGFNIGKSDLNINTFKRTEAQGKSGEAAGEDEGWMPTEIYGKFGNDGCFYEYAISE</sequence>
<gene>
    <name evidence="1" type="ORF">Cboi01_000070900</name>
</gene>
<organism evidence="1 2">
    <name type="scientific">Candida boidinii</name>
    <name type="common">Yeast</name>
    <dbReference type="NCBI Taxonomy" id="5477"/>
    <lineage>
        <taxon>Eukaryota</taxon>
        <taxon>Fungi</taxon>
        <taxon>Dikarya</taxon>
        <taxon>Ascomycota</taxon>
        <taxon>Saccharomycotina</taxon>
        <taxon>Pichiomycetes</taxon>
        <taxon>Pichiales</taxon>
        <taxon>Pichiaceae</taxon>
        <taxon>Ogataea</taxon>
        <taxon>Ogataea/Candida clade</taxon>
    </lineage>
</organism>
<dbReference type="EMBL" id="BSXV01000209">
    <property type="protein sequence ID" value="GME88077.1"/>
    <property type="molecule type" value="Genomic_DNA"/>
</dbReference>
<evidence type="ECO:0000313" key="2">
    <source>
        <dbReference type="Proteomes" id="UP001165101"/>
    </source>
</evidence>